<evidence type="ECO:0000256" key="2">
    <source>
        <dbReference type="ARBA" id="ARBA00022193"/>
    </source>
</evidence>
<gene>
    <name evidence="5" type="ORF">INT44_003916</name>
</gene>
<proteinExistence type="inferred from homology"/>
<dbReference type="InterPro" id="IPR038499">
    <property type="entry name" value="BRO1_sf"/>
</dbReference>
<dbReference type="AlphaFoldDB" id="A0A8H7QA11"/>
<sequence length="392" mass="42776">MSYPFVLPTTGSVALADFFENLGPYSKQISEATAQRGRLRAALKTIKRQEQLNKDYQEVINTIEDYLPYLYGIIACIEGEELKPRGDIVTSWRSTLSGHTKGLGGQKPRVNCKGVKAELCFVLMTYAYAFCLRGSEIVSSIPPESDHSEVQYNKAADMLNKAAGIFSYIADSIDHPPPDSSSPRAIELHQDAAMALSKLAAADAQSAAISKALVHSKVSSSLIAKLYMGVANQYDTANGLLSSLPNSEIASDLKRYLSDGTAFYKAMAKKHLSLDANDNQNAGIAVGFMREAKAELHALKKVSKSTLSITHSTVASRATKEEEAVTDLLGTLTRLNDTVSYQTVPSRQELQKIVPNGRGILQLKQYHPPDQCFGPSSVGRQDQQYARAGTYW</sequence>
<dbReference type="Gene3D" id="1.25.40.280">
    <property type="entry name" value="alix/aip1 like domains"/>
    <property type="match status" value="1"/>
</dbReference>
<evidence type="ECO:0000313" key="5">
    <source>
        <dbReference type="EMBL" id="KAG2188777.1"/>
    </source>
</evidence>
<feature type="domain" description="BRO1" evidence="4">
    <location>
        <begin position="1"/>
        <end position="392"/>
    </location>
</feature>
<evidence type="ECO:0000259" key="4">
    <source>
        <dbReference type="PROSITE" id="PS51180"/>
    </source>
</evidence>
<keyword evidence="6" id="KW-1185">Reference proteome</keyword>
<dbReference type="PROSITE" id="PS51180">
    <property type="entry name" value="BRO1"/>
    <property type="match status" value="1"/>
</dbReference>
<organism evidence="5 6">
    <name type="scientific">Umbelopsis vinacea</name>
    <dbReference type="NCBI Taxonomy" id="44442"/>
    <lineage>
        <taxon>Eukaryota</taxon>
        <taxon>Fungi</taxon>
        <taxon>Fungi incertae sedis</taxon>
        <taxon>Mucoromycota</taxon>
        <taxon>Mucoromycotina</taxon>
        <taxon>Umbelopsidomycetes</taxon>
        <taxon>Umbelopsidales</taxon>
        <taxon>Umbelopsidaceae</taxon>
        <taxon>Umbelopsis</taxon>
    </lineage>
</organism>
<dbReference type="GO" id="GO:0071467">
    <property type="term" value="P:cellular response to pH"/>
    <property type="evidence" value="ECO:0007669"/>
    <property type="project" value="InterPro"/>
</dbReference>
<dbReference type="PANTHER" id="PTHR40463">
    <property type="entry name" value="PH-RESPONSE REGULATOR PROTEIN PALC"/>
    <property type="match status" value="1"/>
</dbReference>
<protein>
    <recommendedName>
        <fullName evidence="2">pH-response regulator protein palC</fullName>
    </recommendedName>
</protein>
<dbReference type="OrthoDB" id="2413838at2759"/>
<dbReference type="Pfam" id="PF03097">
    <property type="entry name" value="BRO1"/>
    <property type="match status" value="1"/>
</dbReference>
<name>A0A8H7QA11_9FUNG</name>
<feature type="coiled-coil region" evidence="3">
    <location>
        <begin position="29"/>
        <end position="59"/>
    </location>
</feature>
<dbReference type="InterPro" id="IPR004328">
    <property type="entry name" value="BRO1_dom"/>
</dbReference>
<evidence type="ECO:0000313" key="6">
    <source>
        <dbReference type="Proteomes" id="UP000612746"/>
    </source>
</evidence>
<comment type="caution">
    <text evidence="5">The sequence shown here is derived from an EMBL/GenBank/DDBJ whole genome shotgun (WGS) entry which is preliminary data.</text>
</comment>
<dbReference type="Proteomes" id="UP000612746">
    <property type="component" value="Unassembled WGS sequence"/>
</dbReference>
<dbReference type="GO" id="GO:0005886">
    <property type="term" value="C:plasma membrane"/>
    <property type="evidence" value="ECO:0007669"/>
    <property type="project" value="TreeGrafter"/>
</dbReference>
<accession>A0A8H7QA11</accession>
<evidence type="ECO:0000256" key="3">
    <source>
        <dbReference type="SAM" id="Coils"/>
    </source>
</evidence>
<dbReference type="InterPro" id="IPR037505">
    <property type="entry name" value="pH-resp_palC"/>
</dbReference>
<dbReference type="PANTHER" id="PTHR40463:SF1">
    <property type="entry name" value="PH-RESPONSE REGULATOR PROTEIN PALC"/>
    <property type="match status" value="1"/>
</dbReference>
<comment type="similarity">
    <text evidence="1">Belongs to the palC family.</text>
</comment>
<keyword evidence="3" id="KW-0175">Coiled coil</keyword>
<dbReference type="SMART" id="SM01041">
    <property type="entry name" value="BRO1"/>
    <property type="match status" value="1"/>
</dbReference>
<reference evidence="5" key="1">
    <citation type="submission" date="2020-12" db="EMBL/GenBank/DDBJ databases">
        <title>Metabolic potential, ecology and presence of endohyphal bacteria is reflected in genomic diversity of Mucoromycotina.</title>
        <authorList>
            <person name="Muszewska A."/>
            <person name="Okrasinska A."/>
            <person name="Steczkiewicz K."/>
            <person name="Drgas O."/>
            <person name="Orlowska M."/>
            <person name="Perlinska-Lenart U."/>
            <person name="Aleksandrzak-Piekarczyk T."/>
            <person name="Szatraj K."/>
            <person name="Zielenkiewicz U."/>
            <person name="Pilsyk S."/>
            <person name="Malc E."/>
            <person name="Mieczkowski P."/>
            <person name="Kruszewska J.S."/>
            <person name="Biernat P."/>
            <person name="Pawlowska J."/>
        </authorList>
    </citation>
    <scope>NUCLEOTIDE SEQUENCE</scope>
    <source>
        <strain evidence="5">WA0000051536</strain>
    </source>
</reference>
<dbReference type="EMBL" id="JAEPRA010000001">
    <property type="protein sequence ID" value="KAG2188777.1"/>
    <property type="molecule type" value="Genomic_DNA"/>
</dbReference>
<evidence type="ECO:0000256" key="1">
    <source>
        <dbReference type="ARBA" id="ARBA00010997"/>
    </source>
</evidence>